<evidence type="ECO:0000313" key="1">
    <source>
        <dbReference type="EMBL" id="KRN67048.1"/>
    </source>
</evidence>
<comment type="caution">
    <text evidence="1">The sequence shown here is derived from an EMBL/GenBank/DDBJ whole genome shotgun (WGS) entry which is preliminary data.</text>
</comment>
<dbReference type="GO" id="GO:0047355">
    <property type="term" value="F:CDP-glycerol glycerophosphotransferase activity"/>
    <property type="evidence" value="ECO:0007669"/>
    <property type="project" value="InterPro"/>
</dbReference>
<dbReference type="EMBL" id="JQBR01000003">
    <property type="protein sequence ID" value="KRN67048.1"/>
    <property type="molecule type" value="Genomic_DNA"/>
</dbReference>
<dbReference type="PANTHER" id="PTHR37316:SF3">
    <property type="entry name" value="TEICHOIC ACID GLYCEROL-PHOSPHATE TRANSFERASE"/>
    <property type="match status" value="1"/>
</dbReference>
<dbReference type="STRING" id="319652.IV80_GL001140"/>
<organism evidence="1 2">
    <name type="scientific">Pediococcus cellicola</name>
    <dbReference type="NCBI Taxonomy" id="319652"/>
    <lineage>
        <taxon>Bacteria</taxon>
        <taxon>Bacillati</taxon>
        <taxon>Bacillota</taxon>
        <taxon>Bacilli</taxon>
        <taxon>Lactobacillales</taxon>
        <taxon>Lactobacillaceae</taxon>
        <taxon>Pediococcus</taxon>
    </lineage>
</organism>
<dbReference type="InterPro" id="IPR043148">
    <property type="entry name" value="TagF_C"/>
</dbReference>
<reference evidence="1 2" key="1">
    <citation type="journal article" date="2015" name="Genome Announc.">
        <title>Expanding the biotechnology potential of lactobacilli through comparative genomics of 213 strains and associated genera.</title>
        <authorList>
            <person name="Sun Z."/>
            <person name="Harris H.M."/>
            <person name="McCann A."/>
            <person name="Guo C."/>
            <person name="Argimon S."/>
            <person name="Zhang W."/>
            <person name="Yang X."/>
            <person name="Jeffery I.B."/>
            <person name="Cooney J.C."/>
            <person name="Kagawa T.F."/>
            <person name="Liu W."/>
            <person name="Song Y."/>
            <person name="Salvetti E."/>
            <person name="Wrobel A."/>
            <person name="Rasinkangas P."/>
            <person name="Parkhill J."/>
            <person name="Rea M.C."/>
            <person name="O'Sullivan O."/>
            <person name="Ritari J."/>
            <person name="Douillard F.P."/>
            <person name="Paul Ross R."/>
            <person name="Yang R."/>
            <person name="Briner A.E."/>
            <person name="Felis G.E."/>
            <person name="de Vos W.M."/>
            <person name="Barrangou R."/>
            <person name="Klaenhammer T.R."/>
            <person name="Caufield P.W."/>
            <person name="Cui Y."/>
            <person name="Zhang H."/>
            <person name="O'Toole P.W."/>
        </authorList>
    </citation>
    <scope>NUCLEOTIDE SEQUENCE [LARGE SCALE GENOMIC DNA]</scope>
    <source>
        <strain evidence="1 2">DSM 17757</strain>
    </source>
</reference>
<dbReference type="PATRIC" id="fig|319652.3.peg.1152"/>
<dbReference type="Pfam" id="PF04464">
    <property type="entry name" value="Glyphos_transf"/>
    <property type="match status" value="1"/>
</dbReference>
<dbReference type="PANTHER" id="PTHR37316">
    <property type="entry name" value="TEICHOIC ACID GLYCEROL-PHOSPHATE PRIMASE"/>
    <property type="match status" value="1"/>
</dbReference>
<dbReference type="SUPFAM" id="SSF53756">
    <property type="entry name" value="UDP-Glycosyltransferase/glycogen phosphorylase"/>
    <property type="match status" value="1"/>
</dbReference>
<name>A0A0R2IPU2_9LACO</name>
<dbReference type="OrthoDB" id="9811865at2"/>
<dbReference type="InterPro" id="IPR051612">
    <property type="entry name" value="Teichoic_Acid_Biosynth"/>
</dbReference>
<evidence type="ECO:0000313" key="2">
    <source>
        <dbReference type="Proteomes" id="UP000051568"/>
    </source>
</evidence>
<sequence>MNQIEIYLEKNYFHIVSQNNFPDLRIWNKKTNTETPFETVATGHYQLSAAKVLALLNTDKTDRAYIIFGAHQEIDLTQSNLKESQATQITIEGVRLSLYVSIDDTLRFMCNLLPSATAYYLKNQVESITVKDRTIFFNLAIYTKYFSLASLDFKVTHRQLDKSTTLMDFKPTSCEHRQPNIFVNHVQIRYQPSQTLTDIAPNINLNGFNWQIFDLRFQLHFTAIEVRSRTFRVDYNPENAKDCDVPYTDKLFLHLYWYGTHKYQKLSYRISFVPKDTYQTYLEFKNGARQTKKNSSVKTVLISEYPQKAQDNGLILFKYLMHKKFTEFEPYYVVTKDSPDLGNLKNDMDHVVFYNTPDHVKVFMRADILCHTHSSDYAMPFRSQFFLEKKRTIKKVFLQHGITAVRNIDHLYGKDTQPDFTNKFIVSSEREKQLVVDKLAYEPKDVIITGFARFDLLLKHNNRLVSYLKRKHVLLMPTWREQLVNLTDKDFVKTDYFKKLNGLLNSPKLRQLKQKQHLTIDFYLHTNFQKFAHLFHSDQVTILREGQQTVQSLLKSHGILITDFSSVGLDFALLKRAVLYYQFDGLPANGALSDQAESLLPGPVITDETQLISELQMKVKNNRLDEKYAQTLSQNLYKFQDRHARDRILQVMRML</sequence>
<protein>
    <submittedName>
        <fullName evidence="1">Uncharacterized protein</fullName>
    </submittedName>
</protein>
<accession>A0A0R2IPU2</accession>
<dbReference type="GO" id="GO:0016020">
    <property type="term" value="C:membrane"/>
    <property type="evidence" value="ECO:0007669"/>
    <property type="project" value="InterPro"/>
</dbReference>
<proteinExistence type="predicted"/>
<dbReference type="RefSeq" id="WP_057749940.1">
    <property type="nucleotide sequence ID" value="NZ_BJVH01000004.1"/>
</dbReference>
<keyword evidence="2" id="KW-1185">Reference proteome</keyword>
<dbReference type="AlphaFoldDB" id="A0A0R2IPU2"/>
<dbReference type="Proteomes" id="UP000051568">
    <property type="component" value="Unassembled WGS sequence"/>
</dbReference>
<dbReference type="Gene3D" id="3.40.50.12580">
    <property type="match status" value="1"/>
</dbReference>
<gene>
    <name evidence="1" type="ORF">IV80_GL001140</name>
</gene>
<dbReference type="InterPro" id="IPR007554">
    <property type="entry name" value="Glycerophosphate_synth"/>
</dbReference>